<keyword evidence="1" id="KW-0732">Signal</keyword>
<evidence type="ECO:0000256" key="1">
    <source>
        <dbReference type="SAM" id="SignalP"/>
    </source>
</evidence>
<dbReference type="RefSeq" id="WP_248733418.1">
    <property type="nucleotide sequence ID" value="NZ_CALBWS010000001.1"/>
</dbReference>
<dbReference type="Proteomes" id="UP000838308">
    <property type="component" value="Unassembled WGS sequence"/>
</dbReference>
<protein>
    <submittedName>
        <fullName evidence="2">Uncharacterized protein</fullName>
    </submittedName>
</protein>
<keyword evidence="3" id="KW-1185">Reference proteome</keyword>
<gene>
    <name evidence="2" type="ORF">BACCIP111895_00199</name>
</gene>
<comment type="caution">
    <text evidence="2">The sequence shown here is derived from an EMBL/GenBank/DDBJ whole genome shotgun (WGS) entry which is preliminary data.</text>
</comment>
<reference evidence="2" key="1">
    <citation type="submission" date="2022-04" db="EMBL/GenBank/DDBJ databases">
        <authorList>
            <person name="Criscuolo A."/>
        </authorList>
    </citation>
    <scope>NUCLEOTIDE SEQUENCE</scope>
    <source>
        <strain evidence="2">CIP111895</strain>
    </source>
</reference>
<feature type="chain" id="PRO_5046217803" evidence="1">
    <location>
        <begin position="26"/>
        <end position="173"/>
    </location>
</feature>
<organism evidence="2 3">
    <name type="scientific">Neobacillus rhizosphaerae</name>
    <dbReference type="NCBI Taxonomy" id="2880965"/>
    <lineage>
        <taxon>Bacteria</taxon>
        <taxon>Bacillati</taxon>
        <taxon>Bacillota</taxon>
        <taxon>Bacilli</taxon>
        <taxon>Bacillales</taxon>
        <taxon>Bacillaceae</taxon>
        <taxon>Neobacillus</taxon>
    </lineage>
</organism>
<feature type="signal peptide" evidence="1">
    <location>
        <begin position="1"/>
        <end position="25"/>
    </location>
</feature>
<sequence length="173" mass="20224">MMKKTTFIIAGLYVSLCFNSFKAQADELPRLSPECIENMKNRDVQYNKELMKDIISSFNLDIDDHTYHEVTDRDLDAANLIYGGKDIDEYYQSLHKQFIVASRGKPTLFVKPSEAYLLYKQPDNTNVAVHLKLNNLKWEVIEKNKKGGNAVKYKLLKCEKEYLKEKREYNNND</sequence>
<dbReference type="EMBL" id="CALBWS010000001">
    <property type="protein sequence ID" value="CAH2713066.1"/>
    <property type="molecule type" value="Genomic_DNA"/>
</dbReference>
<evidence type="ECO:0000313" key="2">
    <source>
        <dbReference type="EMBL" id="CAH2713066.1"/>
    </source>
</evidence>
<name>A0ABM9EKH1_9BACI</name>
<evidence type="ECO:0000313" key="3">
    <source>
        <dbReference type="Proteomes" id="UP000838308"/>
    </source>
</evidence>
<accession>A0ABM9EKH1</accession>
<proteinExistence type="predicted"/>